<evidence type="ECO:0000313" key="1">
    <source>
        <dbReference type="EMBL" id="KAJ8918515.1"/>
    </source>
</evidence>
<evidence type="ECO:0000313" key="2">
    <source>
        <dbReference type="Proteomes" id="UP001159042"/>
    </source>
</evidence>
<dbReference type="EMBL" id="JANEYG010000025">
    <property type="protein sequence ID" value="KAJ8918515.1"/>
    <property type="molecule type" value="Genomic_DNA"/>
</dbReference>
<protein>
    <submittedName>
        <fullName evidence="1">Uncharacterized protein</fullName>
    </submittedName>
</protein>
<dbReference type="AlphaFoldDB" id="A0AAV8VX22"/>
<name>A0AAV8VX22_9CUCU</name>
<accession>A0AAV8VX22</accession>
<comment type="caution">
    <text evidence="1">The sequence shown here is derived from an EMBL/GenBank/DDBJ whole genome shotgun (WGS) entry which is preliminary data.</text>
</comment>
<keyword evidence="2" id="KW-1185">Reference proteome</keyword>
<gene>
    <name evidence="1" type="ORF">NQ315_015220</name>
</gene>
<organism evidence="1 2">
    <name type="scientific">Exocentrus adspersus</name>
    <dbReference type="NCBI Taxonomy" id="1586481"/>
    <lineage>
        <taxon>Eukaryota</taxon>
        <taxon>Metazoa</taxon>
        <taxon>Ecdysozoa</taxon>
        <taxon>Arthropoda</taxon>
        <taxon>Hexapoda</taxon>
        <taxon>Insecta</taxon>
        <taxon>Pterygota</taxon>
        <taxon>Neoptera</taxon>
        <taxon>Endopterygota</taxon>
        <taxon>Coleoptera</taxon>
        <taxon>Polyphaga</taxon>
        <taxon>Cucujiformia</taxon>
        <taxon>Chrysomeloidea</taxon>
        <taxon>Cerambycidae</taxon>
        <taxon>Lamiinae</taxon>
        <taxon>Acanthocinini</taxon>
        <taxon>Exocentrus</taxon>
    </lineage>
</organism>
<sequence length="71" mass="8000">MYQTSVRSTCLYLYKTASTCQNIYNLRGKSTKIYEILMFLMAKFNGDPKVSNQHEVLSSVVTVLLKGATSN</sequence>
<proteinExistence type="predicted"/>
<dbReference type="Proteomes" id="UP001159042">
    <property type="component" value="Unassembled WGS sequence"/>
</dbReference>
<reference evidence="1 2" key="1">
    <citation type="journal article" date="2023" name="Insect Mol. Biol.">
        <title>Genome sequencing provides insights into the evolution of gene families encoding plant cell wall-degrading enzymes in longhorned beetles.</title>
        <authorList>
            <person name="Shin N.R."/>
            <person name="Okamura Y."/>
            <person name="Kirsch R."/>
            <person name="Pauchet Y."/>
        </authorList>
    </citation>
    <scope>NUCLEOTIDE SEQUENCE [LARGE SCALE GENOMIC DNA]</scope>
    <source>
        <strain evidence="1">EAD_L_NR</strain>
    </source>
</reference>